<evidence type="ECO:0000256" key="1">
    <source>
        <dbReference type="SAM" id="MobiDB-lite"/>
    </source>
</evidence>
<dbReference type="EMBL" id="SLXD01000003">
    <property type="protein sequence ID" value="TCP03820.1"/>
    <property type="molecule type" value="Genomic_DNA"/>
</dbReference>
<accession>A0A4R2MBC2</accession>
<feature type="region of interest" description="Disordered" evidence="1">
    <location>
        <begin position="190"/>
        <end position="221"/>
    </location>
</feature>
<keyword evidence="2" id="KW-0812">Transmembrane</keyword>
<evidence type="ECO:0000256" key="2">
    <source>
        <dbReference type="SAM" id="Phobius"/>
    </source>
</evidence>
<sequence>MIAAAHAAFERWLERRLPAADSWALTQRSVYIVPTRAGLAFAATLLAMLLASINYQLNLGYVLTFLLAGAGVVSMHQTHGTLRGLVLHLKPPRPGHAGDAATVEIVLTNPGRRTRHGIALHWRRRAGGDGGFAWCDVAAGAQAAVQLAFVPAQRGWHPLPQVVAETVFPLGLFRAWTVWRPASRVLAWPRPETPPPPLPTATAQPGETAAPATGQGGEEFDGVRHYRRGDSLRRIVWKKVAQTGELVSRDARADGRRELWLDWADTGGDTERRLARLAAWVLACERAGRPWGLRLPGRELAPGSGDERRRAALDLLAGWPG</sequence>
<feature type="transmembrane region" description="Helical" evidence="2">
    <location>
        <begin position="58"/>
        <end position="76"/>
    </location>
</feature>
<evidence type="ECO:0000313" key="3">
    <source>
        <dbReference type="EMBL" id="TCP03820.1"/>
    </source>
</evidence>
<dbReference type="AlphaFoldDB" id="A0A4R2MBC2"/>
<evidence type="ECO:0000313" key="4">
    <source>
        <dbReference type="Proteomes" id="UP000295106"/>
    </source>
</evidence>
<dbReference type="OrthoDB" id="5298497at2"/>
<dbReference type="GeneID" id="99684156"/>
<dbReference type="Proteomes" id="UP000295106">
    <property type="component" value="Unassembled WGS sequence"/>
</dbReference>
<organism evidence="3 4">
    <name type="scientific">Rubrivivax gelatinosus</name>
    <name type="common">Rhodocyclus gelatinosus</name>
    <name type="synonym">Rhodopseudomonas gelatinosa</name>
    <dbReference type="NCBI Taxonomy" id="28068"/>
    <lineage>
        <taxon>Bacteria</taxon>
        <taxon>Pseudomonadati</taxon>
        <taxon>Pseudomonadota</taxon>
        <taxon>Betaproteobacteria</taxon>
        <taxon>Burkholderiales</taxon>
        <taxon>Sphaerotilaceae</taxon>
        <taxon>Rubrivivax</taxon>
    </lineage>
</organism>
<comment type="caution">
    <text evidence="3">The sequence shown here is derived from an EMBL/GenBank/DDBJ whole genome shotgun (WGS) entry which is preliminary data.</text>
</comment>
<keyword evidence="2" id="KW-1133">Transmembrane helix</keyword>
<protein>
    <submittedName>
        <fullName evidence="3">Uncharacterized protein (DUF58 family)</fullName>
    </submittedName>
</protein>
<name>A0A4R2MBC2_RUBGE</name>
<reference evidence="3 4" key="1">
    <citation type="submission" date="2019-03" db="EMBL/GenBank/DDBJ databases">
        <title>Genomic Encyclopedia of Type Strains, Phase IV (KMG-IV): sequencing the most valuable type-strain genomes for metagenomic binning, comparative biology and taxonomic classification.</title>
        <authorList>
            <person name="Goeker M."/>
        </authorList>
    </citation>
    <scope>NUCLEOTIDE SEQUENCE [LARGE SCALE GENOMIC DNA]</scope>
    <source>
        <strain evidence="3 4">DSM 1709</strain>
    </source>
</reference>
<dbReference type="PANTHER" id="PTHR34351">
    <property type="entry name" value="SLR1927 PROTEIN-RELATED"/>
    <property type="match status" value="1"/>
</dbReference>
<dbReference type="RefSeq" id="WP_132645281.1">
    <property type="nucleotide sequence ID" value="NZ_CP181386.1"/>
</dbReference>
<dbReference type="PANTHER" id="PTHR34351:SF1">
    <property type="entry name" value="SLR1927 PROTEIN"/>
    <property type="match status" value="1"/>
</dbReference>
<gene>
    <name evidence="3" type="ORF">EV684_10365</name>
</gene>
<proteinExistence type="predicted"/>
<feature type="transmembrane region" description="Helical" evidence="2">
    <location>
        <begin position="31"/>
        <end position="51"/>
    </location>
</feature>
<keyword evidence="2" id="KW-0472">Membrane</keyword>